<dbReference type="HOGENOM" id="CLU_1738844_0_0_0"/>
<evidence type="ECO:0000313" key="1">
    <source>
        <dbReference type="EMBL" id="ADB18981.1"/>
    </source>
</evidence>
<dbReference type="KEGG" id="psl:Psta_4334"/>
<dbReference type="OrthoDB" id="280002at2"/>
<dbReference type="InterPro" id="IPR036679">
    <property type="entry name" value="FlgN-like_sf"/>
</dbReference>
<dbReference type="GO" id="GO:0044780">
    <property type="term" value="P:bacterial-type flagellum assembly"/>
    <property type="evidence" value="ECO:0007669"/>
    <property type="project" value="InterPro"/>
</dbReference>
<gene>
    <name evidence="1" type="ordered locus">Psta_4334</name>
</gene>
<name>D2R519_PIRSD</name>
<dbReference type="SUPFAM" id="SSF140566">
    <property type="entry name" value="FlgN-like"/>
    <property type="match status" value="1"/>
</dbReference>
<proteinExistence type="predicted"/>
<dbReference type="AlphaFoldDB" id="D2R519"/>
<dbReference type="STRING" id="530564.Psta_4334"/>
<accession>D2R519</accession>
<organism evidence="1 2">
    <name type="scientific">Pirellula staleyi (strain ATCC 27377 / DSM 6068 / ICPB 4128)</name>
    <name type="common">Pirella staleyi</name>
    <dbReference type="NCBI Taxonomy" id="530564"/>
    <lineage>
        <taxon>Bacteria</taxon>
        <taxon>Pseudomonadati</taxon>
        <taxon>Planctomycetota</taxon>
        <taxon>Planctomycetia</taxon>
        <taxon>Pirellulales</taxon>
        <taxon>Pirellulaceae</taxon>
        <taxon>Pirellula</taxon>
    </lineage>
</organism>
<dbReference type="eggNOG" id="ENOG502ZWVZ">
    <property type="taxonomic scope" value="Bacteria"/>
</dbReference>
<keyword evidence="2" id="KW-1185">Reference proteome</keyword>
<dbReference type="Proteomes" id="UP000001887">
    <property type="component" value="Chromosome"/>
</dbReference>
<evidence type="ECO:0008006" key="3">
    <source>
        <dbReference type="Google" id="ProtNLM"/>
    </source>
</evidence>
<sequence>MTLPTQQLARLVAAKLEVLELLVRIANTQLSLITSGEMSTLLTVLTAKQQLITRMQSIESQLAPFRDEDPDARVWGSPAERKKCQDDARRSEALLAEILTAEKQAEVLMIQRRDQTALRLDSMHSAGEAGNAYAGSHYGAVTGSQLRYEG</sequence>
<evidence type="ECO:0000313" key="2">
    <source>
        <dbReference type="Proteomes" id="UP000001887"/>
    </source>
</evidence>
<dbReference type="EMBL" id="CP001848">
    <property type="protein sequence ID" value="ADB18981.1"/>
    <property type="molecule type" value="Genomic_DNA"/>
</dbReference>
<reference evidence="1 2" key="1">
    <citation type="journal article" date="2009" name="Stand. Genomic Sci.">
        <title>Complete genome sequence of Pirellula staleyi type strain (ATCC 27377).</title>
        <authorList>
            <person name="Clum A."/>
            <person name="Tindall B.J."/>
            <person name="Sikorski J."/>
            <person name="Ivanova N."/>
            <person name="Mavrommatis K."/>
            <person name="Lucas S."/>
            <person name="Glavina del Rio T."/>
            <person name="Nolan M."/>
            <person name="Chen F."/>
            <person name="Tice H."/>
            <person name="Pitluck S."/>
            <person name="Cheng J.F."/>
            <person name="Chertkov O."/>
            <person name="Brettin T."/>
            <person name="Han C."/>
            <person name="Detter J.C."/>
            <person name="Kuske C."/>
            <person name="Bruce D."/>
            <person name="Goodwin L."/>
            <person name="Ovchinikova G."/>
            <person name="Pati A."/>
            <person name="Mikhailova N."/>
            <person name="Chen A."/>
            <person name="Palaniappan K."/>
            <person name="Land M."/>
            <person name="Hauser L."/>
            <person name="Chang Y.J."/>
            <person name="Jeffries C.D."/>
            <person name="Chain P."/>
            <person name="Rohde M."/>
            <person name="Goker M."/>
            <person name="Bristow J."/>
            <person name="Eisen J.A."/>
            <person name="Markowitz V."/>
            <person name="Hugenholtz P."/>
            <person name="Kyrpides N.C."/>
            <person name="Klenk H.P."/>
            <person name="Lapidus A."/>
        </authorList>
    </citation>
    <scope>NUCLEOTIDE SEQUENCE [LARGE SCALE GENOMIC DNA]</scope>
    <source>
        <strain evidence="2">ATCC 27377 / DSM 6068 / ICPB 4128</strain>
    </source>
</reference>
<protein>
    <recommendedName>
        <fullName evidence="3">FlgN family protein</fullName>
    </recommendedName>
</protein>